<evidence type="ECO:0000313" key="2">
    <source>
        <dbReference type="Proteomes" id="UP000823674"/>
    </source>
</evidence>
<dbReference type="EMBL" id="JADBGQ010000007">
    <property type="protein sequence ID" value="KAG5388718.1"/>
    <property type="molecule type" value="Genomic_DNA"/>
</dbReference>
<sequence length="338" mass="37732">MNTARSLHSDRAYTLLGRYVAIEHAHAARSLRSDRAHAARSLRSDQARTLLGSYVATEHTHRSRRTHCSVATYRTSTHTARSLRSDRAHTLLGRYVATEHAHRLRPVKPEKSPPLGFLLNPHRNAFRFVSIGNSVEILRRKQEGLFLACFHSLRSDLSDRQSLRSDLGTRLGSLSLAIATEMTSSLAIATRQASKGSSFTFSFESSSKLFSFRLNRSFRRKFTTKTSWTRLGSLSLAIATEMTSSLAIATCQASKGSSFTFSFESSSKRFSFRLNRSFRRQFTTKTCWTRLGSLPLAIATEMTSSLAIATCQASKGSSFAFSFEVSVQPFSFVKKKGE</sequence>
<proteinExistence type="predicted"/>
<name>A0ABQ7LQ77_BRACM</name>
<keyword evidence="2" id="KW-1185">Reference proteome</keyword>
<accession>A0ABQ7LQ77</accession>
<comment type="caution">
    <text evidence="1">The sequence shown here is derived from an EMBL/GenBank/DDBJ whole genome shotgun (WGS) entry which is preliminary data.</text>
</comment>
<evidence type="ECO:0000313" key="1">
    <source>
        <dbReference type="EMBL" id="KAG5388718.1"/>
    </source>
</evidence>
<dbReference type="Proteomes" id="UP000823674">
    <property type="component" value="Chromosome A08"/>
</dbReference>
<protein>
    <submittedName>
        <fullName evidence="1">Uncharacterized protein</fullName>
    </submittedName>
</protein>
<reference evidence="1 2" key="1">
    <citation type="submission" date="2021-03" db="EMBL/GenBank/DDBJ databases">
        <authorList>
            <person name="King G.J."/>
            <person name="Bancroft I."/>
            <person name="Baten A."/>
            <person name="Bloomfield J."/>
            <person name="Borpatragohain P."/>
            <person name="He Z."/>
            <person name="Irish N."/>
            <person name="Irwin J."/>
            <person name="Liu K."/>
            <person name="Mauleon R.P."/>
            <person name="Moore J."/>
            <person name="Morris R."/>
            <person name="Ostergaard L."/>
            <person name="Wang B."/>
            <person name="Wells R."/>
        </authorList>
    </citation>
    <scope>NUCLEOTIDE SEQUENCE [LARGE SCALE GENOMIC DNA]</scope>
    <source>
        <strain evidence="1">R-o-18</strain>
        <tissue evidence="1">Leaf</tissue>
    </source>
</reference>
<organism evidence="1 2">
    <name type="scientific">Brassica rapa subsp. trilocularis</name>
    <dbReference type="NCBI Taxonomy" id="1813537"/>
    <lineage>
        <taxon>Eukaryota</taxon>
        <taxon>Viridiplantae</taxon>
        <taxon>Streptophyta</taxon>
        <taxon>Embryophyta</taxon>
        <taxon>Tracheophyta</taxon>
        <taxon>Spermatophyta</taxon>
        <taxon>Magnoliopsida</taxon>
        <taxon>eudicotyledons</taxon>
        <taxon>Gunneridae</taxon>
        <taxon>Pentapetalae</taxon>
        <taxon>rosids</taxon>
        <taxon>malvids</taxon>
        <taxon>Brassicales</taxon>
        <taxon>Brassicaceae</taxon>
        <taxon>Brassiceae</taxon>
        <taxon>Brassica</taxon>
    </lineage>
</organism>
<gene>
    <name evidence="1" type="primary">A08g504780.1_BraROA</name>
    <name evidence="1" type="ORF">IGI04_030259</name>
</gene>